<name>A0A2Z7CXF9_9LAMI</name>
<dbReference type="Proteomes" id="UP000250235">
    <property type="component" value="Unassembled WGS sequence"/>
</dbReference>
<keyword evidence="2" id="KW-1185">Reference proteome</keyword>
<dbReference type="AlphaFoldDB" id="A0A2Z7CXF9"/>
<sequence length="92" mass="10108">MNKLCNPCSNKNYSKPIPILSVVQFGEVVEGNGGVDFGRTQRGTVTLDLTDGAILCTSETTPPRAYTQVSYEILTYTPSQDPMIPRICMYLS</sequence>
<evidence type="ECO:0000313" key="1">
    <source>
        <dbReference type="EMBL" id="KZV51428.1"/>
    </source>
</evidence>
<organism evidence="1 2">
    <name type="scientific">Dorcoceras hygrometricum</name>
    <dbReference type="NCBI Taxonomy" id="472368"/>
    <lineage>
        <taxon>Eukaryota</taxon>
        <taxon>Viridiplantae</taxon>
        <taxon>Streptophyta</taxon>
        <taxon>Embryophyta</taxon>
        <taxon>Tracheophyta</taxon>
        <taxon>Spermatophyta</taxon>
        <taxon>Magnoliopsida</taxon>
        <taxon>eudicotyledons</taxon>
        <taxon>Gunneridae</taxon>
        <taxon>Pentapetalae</taxon>
        <taxon>asterids</taxon>
        <taxon>lamiids</taxon>
        <taxon>Lamiales</taxon>
        <taxon>Gesneriaceae</taxon>
        <taxon>Didymocarpoideae</taxon>
        <taxon>Trichosporeae</taxon>
        <taxon>Loxocarpinae</taxon>
        <taxon>Dorcoceras</taxon>
    </lineage>
</organism>
<reference evidence="1 2" key="1">
    <citation type="journal article" date="2015" name="Proc. Natl. Acad. Sci. U.S.A.">
        <title>The resurrection genome of Boea hygrometrica: A blueprint for survival of dehydration.</title>
        <authorList>
            <person name="Xiao L."/>
            <person name="Yang G."/>
            <person name="Zhang L."/>
            <person name="Yang X."/>
            <person name="Zhao S."/>
            <person name="Ji Z."/>
            <person name="Zhou Q."/>
            <person name="Hu M."/>
            <person name="Wang Y."/>
            <person name="Chen M."/>
            <person name="Xu Y."/>
            <person name="Jin H."/>
            <person name="Xiao X."/>
            <person name="Hu G."/>
            <person name="Bao F."/>
            <person name="Hu Y."/>
            <person name="Wan P."/>
            <person name="Li L."/>
            <person name="Deng X."/>
            <person name="Kuang T."/>
            <person name="Xiang C."/>
            <person name="Zhu J.K."/>
            <person name="Oliver M.J."/>
            <person name="He Y."/>
        </authorList>
    </citation>
    <scope>NUCLEOTIDE SEQUENCE [LARGE SCALE GENOMIC DNA]</scope>
    <source>
        <strain evidence="2">cv. XS01</strain>
    </source>
</reference>
<dbReference type="EMBL" id="KQ991636">
    <property type="protein sequence ID" value="KZV51428.1"/>
    <property type="molecule type" value="Genomic_DNA"/>
</dbReference>
<gene>
    <name evidence="1" type="ORF">F511_37606</name>
</gene>
<evidence type="ECO:0000313" key="2">
    <source>
        <dbReference type="Proteomes" id="UP000250235"/>
    </source>
</evidence>
<proteinExistence type="predicted"/>
<protein>
    <submittedName>
        <fullName evidence="1">Uncharacterized protein</fullName>
    </submittedName>
</protein>
<accession>A0A2Z7CXF9</accession>